<evidence type="ECO:0000256" key="3">
    <source>
        <dbReference type="ARBA" id="ARBA00023235"/>
    </source>
</evidence>
<protein>
    <recommendedName>
        <fullName evidence="4">Peptidyl-prolyl cis-trans isomerase</fullName>
        <shortName evidence="4">PPIase</shortName>
        <ecNumber evidence="4">5.2.1.8</ecNumber>
    </recommendedName>
</protein>
<keyword evidence="3 4" id="KW-0413">Isomerase</keyword>
<gene>
    <name evidence="6" type="ORF">CLOSTMETH_01486</name>
</gene>
<dbReference type="PROSITE" id="PS00170">
    <property type="entry name" value="CSA_PPIASE_1"/>
    <property type="match status" value="1"/>
</dbReference>
<dbReference type="InterPro" id="IPR044666">
    <property type="entry name" value="Cyclophilin_A-like"/>
</dbReference>
<keyword evidence="2 4" id="KW-0697">Rotamase</keyword>
<dbReference type="InterPro" id="IPR002130">
    <property type="entry name" value="Cyclophilin-type_PPIase_dom"/>
</dbReference>
<dbReference type="SUPFAM" id="SSF50891">
    <property type="entry name" value="Cyclophilin-like"/>
    <property type="match status" value="1"/>
</dbReference>
<dbReference type="PROSITE" id="PS50072">
    <property type="entry name" value="CSA_PPIASE_2"/>
    <property type="match status" value="1"/>
</dbReference>
<dbReference type="InterPro" id="IPR020892">
    <property type="entry name" value="Cyclophilin-type_PPIase_CS"/>
</dbReference>
<comment type="catalytic activity">
    <reaction evidence="4">
        <text>[protein]-peptidylproline (omega=180) = [protein]-peptidylproline (omega=0)</text>
        <dbReference type="Rhea" id="RHEA:16237"/>
        <dbReference type="Rhea" id="RHEA-COMP:10747"/>
        <dbReference type="Rhea" id="RHEA-COMP:10748"/>
        <dbReference type="ChEBI" id="CHEBI:83833"/>
        <dbReference type="ChEBI" id="CHEBI:83834"/>
        <dbReference type="EC" id="5.2.1.8"/>
    </reaction>
</comment>
<dbReference type="GO" id="GO:0006457">
    <property type="term" value="P:protein folding"/>
    <property type="evidence" value="ECO:0007669"/>
    <property type="project" value="InterPro"/>
</dbReference>
<dbReference type="GO" id="GO:0003755">
    <property type="term" value="F:peptidyl-prolyl cis-trans isomerase activity"/>
    <property type="evidence" value="ECO:0007669"/>
    <property type="project" value="UniProtKB-UniRule"/>
</dbReference>
<dbReference type="STRING" id="537013.CLOSTMETH_01486"/>
<evidence type="ECO:0000313" key="6">
    <source>
        <dbReference type="EMBL" id="EEG30918.1"/>
    </source>
</evidence>
<dbReference type="HOGENOM" id="CLU_012062_16_0_9"/>
<comment type="function">
    <text evidence="1 4">PPIases accelerate the folding of proteins. It catalyzes the cis-trans isomerization of proline imidic peptide bonds in oligopeptides.</text>
</comment>
<feature type="domain" description="PPIase cyclophilin-type" evidence="5">
    <location>
        <begin position="28"/>
        <end position="216"/>
    </location>
</feature>
<reference evidence="6 7" key="2">
    <citation type="submission" date="2009-02" db="EMBL/GenBank/DDBJ databases">
        <title>Draft genome sequence of Clostridium methylpentosum (DSM 5476).</title>
        <authorList>
            <person name="Sudarsanam P."/>
            <person name="Ley R."/>
            <person name="Guruge J."/>
            <person name="Turnbaugh P.J."/>
            <person name="Mahowald M."/>
            <person name="Liep D."/>
            <person name="Gordon J."/>
        </authorList>
    </citation>
    <scope>NUCLEOTIDE SEQUENCE [LARGE SCALE GENOMIC DNA]</scope>
    <source>
        <strain evidence="6 7">DSM 5476</strain>
    </source>
</reference>
<dbReference type="Pfam" id="PF00160">
    <property type="entry name" value="Pro_isomerase"/>
    <property type="match status" value="1"/>
</dbReference>
<dbReference type="AlphaFoldDB" id="C0ECB7"/>
<comment type="similarity">
    <text evidence="4">Belongs to the cyclophilin-type PPIase family.</text>
</comment>
<accession>C0ECB7</accession>
<dbReference type="PRINTS" id="PR00153">
    <property type="entry name" value="CSAPPISMRASE"/>
</dbReference>
<dbReference type="Proteomes" id="UP000003340">
    <property type="component" value="Unassembled WGS sequence"/>
</dbReference>
<dbReference type="InterPro" id="IPR029000">
    <property type="entry name" value="Cyclophilin-like_dom_sf"/>
</dbReference>
<dbReference type="CDD" id="cd00317">
    <property type="entry name" value="cyclophilin"/>
    <property type="match status" value="1"/>
</dbReference>
<evidence type="ECO:0000259" key="5">
    <source>
        <dbReference type="PROSITE" id="PS50072"/>
    </source>
</evidence>
<comment type="caution">
    <text evidence="6">The sequence shown here is derived from an EMBL/GenBank/DDBJ whole genome shotgun (WGS) entry which is preliminary data.</text>
</comment>
<sequence>MENAPEVDQFAPPEQGEEIAVLEVEGYGTIKMRLFPDNAPKAVENFKTLAKEGKYDGVPFHRVIKDFMIQTGDTSLNGGDGKDIWGSGFGIEVSDTLHHYSGAVAMARTNDMKAGQSSQFYIVSNEDIQQMSDAEFDSYEAQVSASGNKLTYSDEVRKTYNEKGGAAFLDMQYTVFGQVFEGLDVVNQIAAVECEMGQDGALSSPVEKVVISKAQIVAYEG</sequence>
<evidence type="ECO:0000256" key="1">
    <source>
        <dbReference type="ARBA" id="ARBA00002388"/>
    </source>
</evidence>
<dbReference type="PANTHER" id="PTHR45625:SF4">
    <property type="entry name" value="PEPTIDYLPROLYL ISOMERASE DOMAIN AND WD REPEAT-CONTAINING PROTEIN 1"/>
    <property type="match status" value="1"/>
</dbReference>
<dbReference type="eggNOG" id="COG0652">
    <property type="taxonomic scope" value="Bacteria"/>
</dbReference>
<evidence type="ECO:0000313" key="7">
    <source>
        <dbReference type="Proteomes" id="UP000003340"/>
    </source>
</evidence>
<evidence type="ECO:0000256" key="4">
    <source>
        <dbReference type="RuleBase" id="RU363019"/>
    </source>
</evidence>
<reference evidence="6 7" key="1">
    <citation type="submission" date="2009-01" db="EMBL/GenBank/DDBJ databases">
        <authorList>
            <person name="Fulton L."/>
            <person name="Clifton S."/>
            <person name="Fulton B."/>
            <person name="Xu J."/>
            <person name="Minx P."/>
            <person name="Pepin K.H."/>
            <person name="Johnson M."/>
            <person name="Bhonagiri V."/>
            <person name="Nash W.E."/>
            <person name="Mardis E.R."/>
            <person name="Wilson R.K."/>
        </authorList>
    </citation>
    <scope>NUCLEOTIDE SEQUENCE [LARGE SCALE GENOMIC DNA]</scope>
    <source>
        <strain evidence="6 7">DSM 5476</strain>
    </source>
</reference>
<evidence type="ECO:0000256" key="2">
    <source>
        <dbReference type="ARBA" id="ARBA00023110"/>
    </source>
</evidence>
<proteinExistence type="inferred from homology"/>
<dbReference type="Gene3D" id="2.40.100.10">
    <property type="entry name" value="Cyclophilin-like"/>
    <property type="match status" value="1"/>
</dbReference>
<organism evidence="6 7">
    <name type="scientific">[Clostridium] methylpentosum DSM 5476</name>
    <dbReference type="NCBI Taxonomy" id="537013"/>
    <lineage>
        <taxon>Bacteria</taxon>
        <taxon>Bacillati</taxon>
        <taxon>Bacillota</taxon>
        <taxon>Clostridia</taxon>
        <taxon>Eubacteriales</taxon>
        <taxon>Oscillospiraceae</taxon>
        <taxon>Oscillospiraceae incertae sedis</taxon>
    </lineage>
</organism>
<keyword evidence="7" id="KW-1185">Reference proteome</keyword>
<name>C0ECB7_9FIRM</name>
<dbReference type="PANTHER" id="PTHR45625">
    <property type="entry name" value="PEPTIDYL-PROLYL CIS-TRANS ISOMERASE-RELATED"/>
    <property type="match status" value="1"/>
</dbReference>
<dbReference type="EMBL" id="ACEC01000047">
    <property type="protein sequence ID" value="EEG30918.1"/>
    <property type="molecule type" value="Genomic_DNA"/>
</dbReference>
<dbReference type="EC" id="5.2.1.8" evidence="4"/>